<evidence type="ECO:0000313" key="1">
    <source>
        <dbReference type="EMBL" id="QEY75801.1"/>
    </source>
</evidence>
<dbReference type="EMBL" id="CP043626">
    <property type="protein sequence ID" value="QEY75801.1"/>
    <property type="molecule type" value="Genomic_DNA"/>
</dbReference>
<dbReference type="AlphaFoldDB" id="A0A9X7R7P8"/>
<dbReference type="KEGG" id="pden:F1C79_31565"/>
<sequence>MKKLFGVFALLFVAGCQTSPISPENADPVPASRLYALQGVGEAKVIVTRDSGLYGSGCNVRLFVDGKLAGEFASGEVATFHVAPGPHVAGVKPSAACGGGSLTEREFVVGKGEAIRRRISITPGGIDFSPTAY</sequence>
<protein>
    <recommendedName>
        <fullName evidence="3">3-isopropylmalate dehydratase</fullName>
    </recommendedName>
</protein>
<evidence type="ECO:0000313" key="2">
    <source>
        <dbReference type="Proteomes" id="UP000326659"/>
    </source>
</evidence>
<proteinExistence type="predicted"/>
<keyword evidence="2" id="KW-1185">Reference proteome</keyword>
<evidence type="ECO:0008006" key="3">
    <source>
        <dbReference type="Google" id="ProtNLM"/>
    </source>
</evidence>
<dbReference type="Proteomes" id="UP000326659">
    <property type="component" value="Chromosome"/>
</dbReference>
<organism evidence="1 2">
    <name type="scientific">Pseudomonas denitrificans</name>
    <dbReference type="NCBI Taxonomy" id="43306"/>
    <lineage>
        <taxon>Bacteria</taxon>
        <taxon>Pseudomonadati</taxon>
        <taxon>Pseudomonadota</taxon>
        <taxon>Gammaproteobacteria</taxon>
        <taxon>Pseudomonadales</taxon>
        <taxon>Pseudomonadaceae</taxon>
        <taxon>Halopseudomonas</taxon>
    </lineage>
</organism>
<reference evidence="1 2" key="1">
    <citation type="submission" date="2019-09" db="EMBL/GenBank/DDBJ databases">
        <title>Prosopis cineraria nodule microbiome.</title>
        <authorList>
            <person name="Chaluvadi S.R."/>
            <person name="Ali R."/>
            <person name="Wang X."/>
        </authorList>
    </citation>
    <scope>NUCLEOTIDE SEQUENCE [LARGE SCALE GENOMIC DNA]</scope>
    <source>
        <strain evidence="1 2">BG1</strain>
    </source>
</reference>
<name>A0A9X7R7P8_PSEDE</name>
<dbReference type="PROSITE" id="PS51257">
    <property type="entry name" value="PROKAR_LIPOPROTEIN"/>
    <property type="match status" value="1"/>
</dbReference>
<accession>A0A9X7R7P8</accession>
<dbReference type="RefSeq" id="WP_151189590.1">
    <property type="nucleotide sequence ID" value="NZ_CP043626.1"/>
</dbReference>
<dbReference type="OrthoDB" id="9154618at2"/>
<gene>
    <name evidence="1" type="ORF">F1C79_31565</name>
</gene>